<dbReference type="RefSeq" id="WP_131959009.1">
    <property type="nucleotide sequence ID" value="NZ_SMFL01000005.1"/>
</dbReference>
<keyword evidence="1" id="KW-0732">Signal</keyword>
<dbReference type="AlphaFoldDB" id="A0A4R5DTG8"/>
<dbReference type="Pfam" id="PF18962">
    <property type="entry name" value="Por_Secre_tail"/>
    <property type="match status" value="1"/>
</dbReference>
<proteinExistence type="predicted"/>
<evidence type="ECO:0000313" key="3">
    <source>
        <dbReference type="EMBL" id="TDE14425.1"/>
    </source>
</evidence>
<dbReference type="OrthoDB" id="976481at2"/>
<name>A0A4R5DTG8_9BACT</name>
<dbReference type="InterPro" id="IPR026444">
    <property type="entry name" value="Secre_tail"/>
</dbReference>
<dbReference type="NCBIfam" id="TIGR04183">
    <property type="entry name" value="Por_Secre_tail"/>
    <property type="match status" value="1"/>
</dbReference>
<dbReference type="EMBL" id="SMFL01000005">
    <property type="protein sequence ID" value="TDE14425.1"/>
    <property type="molecule type" value="Genomic_DNA"/>
</dbReference>
<feature type="domain" description="Secretion system C-terminal sorting" evidence="2">
    <location>
        <begin position="282"/>
        <end position="351"/>
    </location>
</feature>
<organism evidence="3 4">
    <name type="scientific">Dyadobacter psychrotolerans</name>
    <dbReference type="NCBI Taxonomy" id="2541721"/>
    <lineage>
        <taxon>Bacteria</taxon>
        <taxon>Pseudomonadati</taxon>
        <taxon>Bacteroidota</taxon>
        <taxon>Cytophagia</taxon>
        <taxon>Cytophagales</taxon>
        <taxon>Spirosomataceae</taxon>
        <taxon>Dyadobacter</taxon>
    </lineage>
</organism>
<feature type="signal peptide" evidence="1">
    <location>
        <begin position="1"/>
        <end position="20"/>
    </location>
</feature>
<feature type="chain" id="PRO_5020334922" evidence="1">
    <location>
        <begin position="21"/>
        <end position="353"/>
    </location>
</feature>
<evidence type="ECO:0000313" key="4">
    <source>
        <dbReference type="Proteomes" id="UP000294850"/>
    </source>
</evidence>
<protein>
    <submittedName>
        <fullName evidence="3">T9SS type A sorting domain-containing protein</fullName>
    </submittedName>
</protein>
<reference evidence="3 4" key="1">
    <citation type="submission" date="2019-03" db="EMBL/GenBank/DDBJ databases">
        <title>Dyadobacter AR-3-6 sp. nov., isolated from arctic soil.</title>
        <authorList>
            <person name="Chaudhary D.K."/>
        </authorList>
    </citation>
    <scope>NUCLEOTIDE SEQUENCE [LARGE SCALE GENOMIC DNA]</scope>
    <source>
        <strain evidence="3 4">AR-3-6</strain>
    </source>
</reference>
<sequence length="353" mass="37597">MKKIVILILLLSGMHAAVIAQCDPNFGANPTYTGTSVVGGVPTILVGQTGQLNFTFGVGTSAACNAASYNTPGNITLVLSFTNNYAPTSANVVSGPMASLFDWFYDPASKVLIGTSNAPIPVGPNANFTVNVVGTAITAGTLAPLGTINYFSDNNPPITNTTTGNDTQVAGINVDAPLPVTLSSFMAGKEGAVANLSWETTEESNSDRFEIERSLNGNMWRKIGLVQSAGESKVLKSYAFTDRNPESGDNLYRLRIVDKDDTFAYSRIRSVKFEGLVADLSVYPNPVVDKLFLRDFAKVSQVVIYDMGGRSVFQSGSKPNGELNVKSLKSGAYVVHITRLDGTVSTQRIVINK</sequence>
<comment type="caution">
    <text evidence="3">The sequence shown here is derived from an EMBL/GenBank/DDBJ whole genome shotgun (WGS) entry which is preliminary data.</text>
</comment>
<gene>
    <name evidence="3" type="ORF">E0F88_14585</name>
</gene>
<dbReference type="Proteomes" id="UP000294850">
    <property type="component" value="Unassembled WGS sequence"/>
</dbReference>
<accession>A0A4R5DTG8</accession>
<keyword evidence="4" id="KW-1185">Reference proteome</keyword>
<evidence type="ECO:0000256" key="1">
    <source>
        <dbReference type="SAM" id="SignalP"/>
    </source>
</evidence>
<evidence type="ECO:0000259" key="2">
    <source>
        <dbReference type="Pfam" id="PF18962"/>
    </source>
</evidence>